<dbReference type="AlphaFoldDB" id="B8HMH9"/>
<accession>B8HMH9</accession>
<dbReference type="HOGENOM" id="CLU_652022_0_0_3"/>
<feature type="chain" id="PRO_5002873559" evidence="1">
    <location>
        <begin position="21"/>
        <end position="433"/>
    </location>
</feature>
<dbReference type="eggNOG" id="ENOG502ZA4F">
    <property type="taxonomic scope" value="Bacteria"/>
</dbReference>
<feature type="signal peptide" evidence="1">
    <location>
        <begin position="1"/>
        <end position="20"/>
    </location>
</feature>
<sequence>MMRLLLPLAGIVLSATSVSAVPDSSLLSHARQSLSVRQSESKAAIAALRDQGSPGLQAFLQTYPQPLPAERSTPTPGSQRAILDQICQQKDCYASHLYWYTDLEQAKQAAQSSGKPILSLRLLGRLDQDLSCANSRFFRIILYPNQEIAQLLRDRFILHWQSVRPVPTVTIDFGDGRRLERTLTGNSIHYILDAQGRPVDALPGLYGPAAFKRQLLLSKPLARQASGLTGSAHTALLRQYHRDRLAALETAWSQDLQRLGMNLSRDLPPPSVNQPPSAELASRIAITKAVVELPILQRISRAELAPLTDAAAWQKLAQFYRQEARLDANSIALMRQKNPAWQTWTGRDPLQPVLQNFEQAIALDTVKNQYLLHSQLHEWFIAGETTAEVNSLTERVYSQLFLTPSSDPWLGLLPMDSYSGIEHEGLTQFLVHP</sequence>
<keyword evidence="1" id="KW-0732">Signal</keyword>
<gene>
    <name evidence="2" type="ordered locus">Cyan7425_1215</name>
</gene>
<evidence type="ECO:0000256" key="1">
    <source>
        <dbReference type="SAM" id="SignalP"/>
    </source>
</evidence>
<dbReference type="OrthoDB" id="264071at2"/>
<organism evidence="2">
    <name type="scientific">Cyanothece sp. (strain PCC 7425 / ATCC 29141)</name>
    <dbReference type="NCBI Taxonomy" id="395961"/>
    <lineage>
        <taxon>Bacteria</taxon>
        <taxon>Bacillati</taxon>
        <taxon>Cyanobacteriota</taxon>
        <taxon>Cyanophyceae</taxon>
        <taxon>Gomontiellales</taxon>
        <taxon>Cyanothecaceae</taxon>
        <taxon>Cyanothece</taxon>
    </lineage>
</organism>
<dbReference type="KEGG" id="cyn:Cyan7425_1215"/>
<dbReference type="EMBL" id="CP001344">
    <property type="protein sequence ID" value="ACL43594.1"/>
    <property type="molecule type" value="Genomic_DNA"/>
</dbReference>
<proteinExistence type="predicted"/>
<reference evidence="2" key="1">
    <citation type="submission" date="2009-01" db="EMBL/GenBank/DDBJ databases">
        <title>Complete sequence of chromosome Cyanothece sp. PCC 7425.</title>
        <authorList>
            <consortium name="US DOE Joint Genome Institute"/>
            <person name="Lucas S."/>
            <person name="Copeland A."/>
            <person name="Lapidus A."/>
            <person name="Glavina del Rio T."/>
            <person name="Dalin E."/>
            <person name="Tice H."/>
            <person name="Bruce D."/>
            <person name="Goodwin L."/>
            <person name="Pitluck S."/>
            <person name="Sims D."/>
            <person name="Meineke L."/>
            <person name="Brettin T."/>
            <person name="Detter J.C."/>
            <person name="Han C."/>
            <person name="Larimer F."/>
            <person name="Land M."/>
            <person name="Hauser L."/>
            <person name="Kyrpides N."/>
            <person name="Ovchinnikova G."/>
            <person name="Liberton M."/>
            <person name="Stoeckel J."/>
            <person name="Banerjee A."/>
            <person name="Singh A."/>
            <person name="Page L."/>
            <person name="Sato H."/>
            <person name="Zhao L."/>
            <person name="Sherman L."/>
            <person name="Pakrasi H."/>
            <person name="Richardson P."/>
        </authorList>
    </citation>
    <scope>NUCLEOTIDE SEQUENCE</scope>
    <source>
        <strain evidence="2">PCC 7425</strain>
    </source>
</reference>
<protein>
    <submittedName>
        <fullName evidence="2">Uncharacterized protein</fullName>
    </submittedName>
</protein>
<name>B8HMH9_CYAP4</name>
<evidence type="ECO:0000313" key="2">
    <source>
        <dbReference type="EMBL" id="ACL43594.1"/>
    </source>
</evidence>